<protein>
    <submittedName>
        <fullName evidence="2">Two-component hybrid sensor and regulator</fullName>
    </submittedName>
</protein>
<dbReference type="Proteomes" id="UP000218785">
    <property type="component" value="Chromosome"/>
</dbReference>
<reference evidence="2 3" key="1">
    <citation type="submission" date="2017-06" db="EMBL/GenBank/DDBJ databases">
        <title>Genome sequencing of cyanobaciteial culture collection at National Institute for Environmental Studies (NIES).</title>
        <authorList>
            <person name="Hirose Y."/>
            <person name="Shimura Y."/>
            <person name="Fujisawa T."/>
            <person name="Nakamura Y."/>
            <person name="Kawachi M."/>
        </authorList>
    </citation>
    <scope>NUCLEOTIDE SEQUENCE [LARGE SCALE GENOMIC DNA]</scope>
    <source>
        <strain evidence="2 3">NIES-37</strain>
    </source>
</reference>
<dbReference type="Gene3D" id="3.30.450.40">
    <property type="match status" value="1"/>
</dbReference>
<dbReference type="PROSITE" id="PS50046">
    <property type="entry name" value="PHYTOCHROME_2"/>
    <property type="match status" value="1"/>
</dbReference>
<evidence type="ECO:0000313" key="3">
    <source>
        <dbReference type="Proteomes" id="UP000218785"/>
    </source>
</evidence>
<organism evidence="2 3">
    <name type="scientific">Tolypothrix tenuis PCC 7101</name>
    <dbReference type="NCBI Taxonomy" id="231146"/>
    <lineage>
        <taxon>Bacteria</taxon>
        <taxon>Bacillati</taxon>
        <taxon>Cyanobacteriota</taxon>
        <taxon>Cyanophyceae</taxon>
        <taxon>Nostocales</taxon>
        <taxon>Tolypothrichaceae</taxon>
        <taxon>Tolypothrix</taxon>
    </lineage>
</organism>
<dbReference type="InterPro" id="IPR016132">
    <property type="entry name" value="Phyto_chromo_attachment"/>
</dbReference>
<dbReference type="EMBL" id="AP018248">
    <property type="protein sequence ID" value="BAZ00083.1"/>
    <property type="molecule type" value="Genomic_DNA"/>
</dbReference>
<dbReference type="SMART" id="SM00065">
    <property type="entry name" value="GAF"/>
    <property type="match status" value="1"/>
</dbReference>
<feature type="domain" description="Phytochrome chromophore attachment site" evidence="1">
    <location>
        <begin position="52"/>
        <end position="188"/>
    </location>
</feature>
<dbReference type="Pfam" id="PF01590">
    <property type="entry name" value="GAF"/>
    <property type="match status" value="1"/>
</dbReference>
<gene>
    <name evidence="2" type="ORF">NIES37_40660</name>
</gene>
<sequence length="262" mass="30427">MSYPKDEVDNNISQAKQLSLYESSNYEYLLRQKLRQEKLLSRISLKIRETLKLEEVLQTAVEEVRQLLATDRVVLYQFVNGWNGSVVVESVSSDYMSILDMDINDTCFSQEHAVLYRDGRIRAINDIYLEGLASCHVQLLAQLQVRANLVIPVIRQDFLWGLLIAHHCQNSRKWEDWEIELLKQLSVQLAIAIQQAHLYEQLQAQVQNYSVNSNSQENAAIYALQKLKLLLQREDICWETLPAIVEESLDKAYQGIITWDKK</sequence>
<name>A0A1Z4N2U7_9CYAN</name>
<evidence type="ECO:0000259" key="1">
    <source>
        <dbReference type="PROSITE" id="PS50046"/>
    </source>
</evidence>
<evidence type="ECO:0000313" key="2">
    <source>
        <dbReference type="EMBL" id="BAZ00083.1"/>
    </source>
</evidence>
<dbReference type="InterPro" id="IPR003018">
    <property type="entry name" value="GAF"/>
</dbReference>
<dbReference type="SUPFAM" id="SSF55781">
    <property type="entry name" value="GAF domain-like"/>
    <property type="match status" value="1"/>
</dbReference>
<proteinExistence type="predicted"/>
<accession>A0A1Z4N2U7</accession>
<dbReference type="KEGG" id="ttq:NIES37_40660"/>
<dbReference type="RefSeq" id="WP_096578704.1">
    <property type="nucleotide sequence ID" value="NZ_CAWNJS010000001.1"/>
</dbReference>
<dbReference type="AlphaFoldDB" id="A0A1Z4N2U7"/>
<dbReference type="InterPro" id="IPR029016">
    <property type="entry name" value="GAF-like_dom_sf"/>
</dbReference>
<keyword evidence="3" id="KW-1185">Reference proteome</keyword>